<evidence type="ECO:0000313" key="1">
    <source>
        <dbReference type="EMBL" id="CAL2105492.1"/>
    </source>
</evidence>
<dbReference type="EMBL" id="CAXJRC010000007">
    <property type="protein sequence ID" value="CAL2105492.1"/>
    <property type="molecule type" value="Genomic_DNA"/>
</dbReference>
<sequence length="115" mass="13476">MKDSEKKVLESLKPQMKYFEVLGLPRVYISPRLGRIDLRLSFSNEKALECYKDINFPYLALKEGAEELLKKEKVETILFLINKATRKKDLEILTKSKPESKKVKELAEKRIKHLP</sequence>
<dbReference type="Proteomes" id="UP001497602">
    <property type="component" value="Unassembled WGS sequence"/>
</dbReference>
<proteinExistence type="predicted"/>
<comment type="caution">
    <text evidence="1">The sequence shown here is derived from an EMBL/GenBank/DDBJ whole genome shotgun (WGS) entry which is preliminary data.</text>
</comment>
<gene>
    <name evidence="1" type="ORF">T190115A13A_160025</name>
</gene>
<keyword evidence="2" id="KW-1185">Reference proteome</keyword>
<reference evidence="1 2" key="1">
    <citation type="submission" date="2024-05" db="EMBL/GenBank/DDBJ databases">
        <authorList>
            <person name="Duchaud E."/>
        </authorList>
    </citation>
    <scope>NUCLEOTIDE SEQUENCE [LARGE SCALE GENOMIC DNA]</scope>
    <source>
        <strain evidence="1">Ena-SAMPLE-TAB-13-05-2024-13:56:06:370-140305</strain>
    </source>
</reference>
<name>A0ABP1F4W6_9FLAO</name>
<evidence type="ECO:0000313" key="2">
    <source>
        <dbReference type="Proteomes" id="UP001497602"/>
    </source>
</evidence>
<protein>
    <submittedName>
        <fullName evidence="1">Uncharacterized protein</fullName>
    </submittedName>
</protein>
<dbReference type="RefSeq" id="WP_348737318.1">
    <property type="nucleotide sequence ID" value="NZ_CAXJRC010000007.1"/>
</dbReference>
<accession>A0ABP1F4W6</accession>
<organism evidence="1 2">
    <name type="scientific">Tenacibaculum vairaonense</name>
    <dbReference type="NCBI Taxonomy" id="3137860"/>
    <lineage>
        <taxon>Bacteria</taxon>
        <taxon>Pseudomonadati</taxon>
        <taxon>Bacteroidota</taxon>
        <taxon>Flavobacteriia</taxon>
        <taxon>Flavobacteriales</taxon>
        <taxon>Flavobacteriaceae</taxon>
        <taxon>Tenacibaculum</taxon>
    </lineage>
</organism>